<proteinExistence type="predicted"/>
<accession>A0A285V2C1</accession>
<keyword evidence="1" id="KW-1133">Transmembrane helix</keyword>
<sequence>MVNNVYKFRRIKWGDPREKLKVLSEDIQRRFWLDRLRPAPFWLMAAAIWFASFVVVTTAGVYVFS</sequence>
<organism evidence="2 3">
    <name type="scientific">Rhizobium subbaraonis</name>
    <dbReference type="NCBI Taxonomy" id="908946"/>
    <lineage>
        <taxon>Bacteria</taxon>
        <taxon>Pseudomonadati</taxon>
        <taxon>Pseudomonadota</taxon>
        <taxon>Alphaproteobacteria</taxon>
        <taxon>Hyphomicrobiales</taxon>
        <taxon>Rhizobiaceae</taxon>
        <taxon>Rhizobium/Agrobacterium group</taxon>
        <taxon>Rhizobium</taxon>
    </lineage>
</organism>
<keyword evidence="3" id="KW-1185">Reference proteome</keyword>
<reference evidence="2 3" key="1">
    <citation type="submission" date="2017-08" db="EMBL/GenBank/DDBJ databases">
        <authorList>
            <person name="de Groot N.N."/>
        </authorList>
    </citation>
    <scope>NUCLEOTIDE SEQUENCE [LARGE SCALE GENOMIC DNA]</scope>
    <source>
        <strain evidence="2 3">JC85</strain>
    </source>
</reference>
<dbReference type="Proteomes" id="UP000219167">
    <property type="component" value="Unassembled WGS sequence"/>
</dbReference>
<evidence type="ECO:0000256" key="1">
    <source>
        <dbReference type="SAM" id="Phobius"/>
    </source>
</evidence>
<dbReference type="EMBL" id="OBQD01000048">
    <property type="protein sequence ID" value="SOC48294.1"/>
    <property type="molecule type" value="Genomic_DNA"/>
</dbReference>
<name>A0A285V2C1_9HYPH</name>
<dbReference type="AlphaFoldDB" id="A0A285V2C1"/>
<keyword evidence="1" id="KW-0472">Membrane</keyword>
<evidence type="ECO:0000313" key="3">
    <source>
        <dbReference type="Proteomes" id="UP000219167"/>
    </source>
</evidence>
<evidence type="ECO:0000313" key="2">
    <source>
        <dbReference type="EMBL" id="SOC48294.1"/>
    </source>
</evidence>
<keyword evidence="1" id="KW-0812">Transmembrane</keyword>
<protein>
    <submittedName>
        <fullName evidence="2">Uncharacterized protein</fullName>
    </submittedName>
</protein>
<gene>
    <name evidence="2" type="ORF">SAMN05892877_1489</name>
</gene>
<feature type="transmembrane region" description="Helical" evidence="1">
    <location>
        <begin position="39"/>
        <end position="64"/>
    </location>
</feature>